<comment type="caution">
    <text evidence="18">The sequence shown here is derived from an EMBL/GenBank/DDBJ whole genome shotgun (WGS) entry which is preliminary data.</text>
</comment>
<gene>
    <name evidence="18" type="ORF">WJX74_004778</name>
</gene>
<feature type="transmembrane region" description="Helical" evidence="16">
    <location>
        <begin position="154"/>
        <end position="172"/>
    </location>
</feature>
<accession>A0AAW1QIG7</accession>
<keyword evidence="6" id="KW-0479">Metal-binding</keyword>
<dbReference type="GO" id="GO:0005886">
    <property type="term" value="C:plasma membrane"/>
    <property type="evidence" value="ECO:0007669"/>
    <property type="project" value="TreeGrafter"/>
</dbReference>
<evidence type="ECO:0000256" key="15">
    <source>
        <dbReference type="ARBA" id="ARBA00048694"/>
    </source>
</evidence>
<proteinExistence type="inferred from homology"/>
<dbReference type="InterPro" id="IPR006408">
    <property type="entry name" value="P-type_ATPase_IIB"/>
</dbReference>
<dbReference type="PRINTS" id="PR00120">
    <property type="entry name" value="HATPASE"/>
</dbReference>
<keyword evidence="9 16" id="KW-0067">ATP-binding</keyword>
<dbReference type="SUPFAM" id="SSF81660">
    <property type="entry name" value="Metal cation-transporting ATPase, ATP-binding domain N"/>
    <property type="match status" value="1"/>
</dbReference>
<organism evidence="18 19">
    <name type="scientific">Apatococcus lobatus</name>
    <dbReference type="NCBI Taxonomy" id="904363"/>
    <lineage>
        <taxon>Eukaryota</taxon>
        <taxon>Viridiplantae</taxon>
        <taxon>Chlorophyta</taxon>
        <taxon>core chlorophytes</taxon>
        <taxon>Trebouxiophyceae</taxon>
        <taxon>Chlorellales</taxon>
        <taxon>Chlorellaceae</taxon>
        <taxon>Apatococcus</taxon>
    </lineage>
</organism>
<dbReference type="PRINTS" id="PR00119">
    <property type="entry name" value="CATATPASE"/>
</dbReference>
<dbReference type="InterPro" id="IPR004014">
    <property type="entry name" value="ATPase_P-typ_cation-transptr_N"/>
</dbReference>
<feature type="transmembrane region" description="Helical" evidence="16">
    <location>
        <begin position="1074"/>
        <end position="1094"/>
    </location>
</feature>
<dbReference type="Gene3D" id="3.40.50.1000">
    <property type="entry name" value="HAD superfamily/HAD-like"/>
    <property type="match status" value="1"/>
</dbReference>
<dbReference type="CDD" id="cd02081">
    <property type="entry name" value="P-type_ATPase_Ca_PMCA-like"/>
    <property type="match status" value="1"/>
</dbReference>
<comment type="similarity">
    <text evidence="2 16">Belongs to the cation transport ATPase (P-type) (TC 3.A.3) family. Type IIB subfamily.</text>
</comment>
<feature type="transmembrane region" description="Helical" evidence="16">
    <location>
        <begin position="123"/>
        <end position="142"/>
    </location>
</feature>
<comment type="catalytic activity">
    <reaction evidence="15 16">
        <text>Ca(2+)(in) + ATP + H2O = Ca(2+)(out) + ADP + phosphate + H(+)</text>
        <dbReference type="Rhea" id="RHEA:18105"/>
        <dbReference type="ChEBI" id="CHEBI:15377"/>
        <dbReference type="ChEBI" id="CHEBI:15378"/>
        <dbReference type="ChEBI" id="CHEBI:29108"/>
        <dbReference type="ChEBI" id="CHEBI:30616"/>
        <dbReference type="ChEBI" id="CHEBI:43474"/>
        <dbReference type="ChEBI" id="CHEBI:456216"/>
        <dbReference type="EC" id="7.2.2.10"/>
    </reaction>
</comment>
<dbReference type="FunFam" id="3.40.50.1000:FF:000018">
    <property type="entry name" value="Calcium-transporting ATPase"/>
    <property type="match status" value="1"/>
</dbReference>
<dbReference type="Gene3D" id="2.70.150.10">
    <property type="entry name" value="Calcium-transporting ATPase, cytoplasmic transduction domain A"/>
    <property type="match status" value="1"/>
</dbReference>
<evidence type="ECO:0000256" key="5">
    <source>
        <dbReference type="ARBA" id="ARBA00022692"/>
    </source>
</evidence>
<dbReference type="AlphaFoldDB" id="A0AAW1QIG7"/>
<keyword evidence="10" id="KW-0460">Magnesium</keyword>
<dbReference type="InterPro" id="IPR036412">
    <property type="entry name" value="HAD-like_sf"/>
</dbReference>
<dbReference type="InterPro" id="IPR023298">
    <property type="entry name" value="ATPase_P-typ_TM_dom_sf"/>
</dbReference>
<dbReference type="InterPro" id="IPR001757">
    <property type="entry name" value="P_typ_ATPase"/>
</dbReference>
<evidence type="ECO:0000256" key="13">
    <source>
        <dbReference type="ARBA" id="ARBA00023065"/>
    </source>
</evidence>
<dbReference type="InterPro" id="IPR023214">
    <property type="entry name" value="HAD_sf"/>
</dbReference>
<feature type="transmembrane region" description="Helical" evidence="16">
    <location>
        <begin position="1034"/>
        <end position="1054"/>
    </location>
</feature>
<evidence type="ECO:0000259" key="17">
    <source>
        <dbReference type="SMART" id="SM00831"/>
    </source>
</evidence>
<feature type="transmembrane region" description="Helical" evidence="16">
    <location>
        <begin position="757"/>
        <end position="777"/>
    </location>
</feature>
<dbReference type="SFLD" id="SFLDG00002">
    <property type="entry name" value="C1.7:_P-type_atpase_like"/>
    <property type="match status" value="1"/>
</dbReference>
<dbReference type="SFLD" id="SFLDS00003">
    <property type="entry name" value="Haloacid_Dehalogenase"/>
    <property type="match status" value="1"/>
</dbReference>
<reference evidence="18 19" key="1">
    <citation type="journal article" date="2024" name="Nat. Commun.">
        <title>Phylogenomics reveals the evolutionary origins of lichenization in chlorophyte algae.</title>
        <authorList>
            <person name="Puginier C."/>
            <person name="Libourel C."/>
            <person name="Otte J."/>
            <person name="Skaloud P."/>
            <person name="Haon M."/>
            <person name="Grisel S."/>
            <person name="Petersen M."/>
            <person name="Berrin J.G."/>
            <person name="Delaux P.M."/>
            <person name="Dal Grande F."/>
            <person name="Keller J."/>
        </authorList>
    </citation>
    <scope>NUCLEOTIDE SEQUENCE [LARGE SCALE GENOMIC DNA]</scope>
    <source>
        <strain evidence="18 19">SAG 2145</strain>
    </source>
</reference>
<dbReference type="Pfam" id="PF00122">
    <property type="entry name" value="E1-E2_ATPase"/>
    <property type="match status" value="1"/>
</dbReference>
<dbReference type="EMBL" id="JALJOS010000040">
    <property type="protein sequence ID" value="KAK9821174.1"/>
    <property type="molecule type" value="Genomic_DNA"/>
</dbReference>
<evidence type="ECO:0000256" key="1">
    <source>
        <dbReference type="ARBA" id="ARBA00004127"/>
    </source>
</evidence>
<dbReference type="PANTHER" id="PTHR24093:SF369">
    <property type="entry name" value="CALCIUM-TRANSPORTING ATPASE"/>
    <property type="match status" value="1"/>
</dbReference>
<dbReference type="InterPro" id="IPR023299">
    <property type="entry name" value="ATPase_P-typ_cyto_dom_N"/>
</dbReference>
<dbReference type="InterPro" id="IPR008250">
    <property type="entry name" value="ATPase_P-typ_transduc_dom_A_sf"/>
</dbReference>
<dbReference type="PROSITE" id="PS00154">
    <property type="entry name" value="ATPASE_E1_E2"/>
    <property type="match status" value="1"/>
</dbReference>
<name>A0AAW1QIG7_9CHLO</name>
<evidence type="ECO:0000256" key="10">
    <source>
        <dbReference type="ARBA" id="ARBA00022842"/>
    </source>
</evidence>
<dbReference type="SUPFAM" id="SSF81653">
    <property type="entry name" value="Calcium ATPase, transduction domain A"/>
    <property type="match status" value="1"/>
</dbReference>
<dbReference type="Gene3D" id="1.20.1110.10">
    <property type="entry name" value="Calcium-transporting ATPase, transmembrane domain"/>
    <property type="match status" value="2"/>
</dbReference>
<feature type="transmembrane region" description="Helical" evidence="16">
    <location>
        <begin position="309"/>
        <end position="327"/>
    </location>
</feature>
<evidence type="ECO:0000256" key="4">
    <source>
        <dbReference type="ARBA" id="ARBA00022568"/>
    </source>
</evidence>
<dbReference type="InterPro" id="IPR059000">
    <property type="entry name" value="ATPase_P-type_domA"/>
</dbReference>
<feature type="transmembrane region" description="Helical" evidence="16">
    <location>
        <begin position="789"/>
        <end position="806"/>
    </location>
</feature>
<dbReference type="SMART" id="SM00831">
    <property type="entry name" value="Cation_ATPase_N"/>
    <property type="match status" value="1"/>
</dbReference>
<dbReference type="Pfam" id="PF00689">
    <property type="entry name" value="Cation_ATPase_C"/>
    <property type="match status" value="2"/>
</dbReference>
<sequence length="1110" mass="121372">MQHFNVMSESPQSTDSFDASNITEQTPLTKSKLLLAPIGGFGISQQHVLAINENKDKEEVAKRGGLPGLAAQLGSNVSTGISSQGEGVLAFEQRQSVFGLNRFKELPQKSFFMLLFENLQDPTLILLMIAALVSTVLGVVIPSEREQKSWTEGVAIWVAVAVVSGVASGNDYQKDKQFRKLNAAKDNIKVKVVRDGQQLLVDNGDVVVGDLLQLDTGDKIVADGIVTEFHGLVVDEASLTGESEPVKKGEDDVFCRSGTQVTEGSGTIMVLAVGPNSEWGKTMALVQTEAVDTPLQGNLTQLAAAIGKIGLIAGVLCFVALMIRWMIENHGFPANRIASGPLSFFIFGITIVVVAVPEGLPLAVTISLAYSMRKMMKDNNFVRVLAACETMGGATAICSDKTGTLTENRMTVVEGWFSGKSWPRPPTFEELPEAARHPIAANIAVNSKAFLVTSSRGELELVGNRTECALLILLKGWGKDYTLMREEYKNRILKLWGFSSAKKMASVLIEASTGIPRLYNKGAAEYVLANCTSYLDEAGEVKQLTGPVREELQAGITAMAGRGLRTLCLAYRDMPDAAPLSKLDEQPAEDLTACCIVGIKDPVRKEVPDAVAVCKRAGITVRMVTGDNIHTAQHIAQECGIMFGNGTAMEGPTFRAMPDDEVKPLLPNLQVLARSSPTDKYRLVSLLQSLGEIVAVTGDGTNDAPALKKSDVGLAMGIAGTEVAKEAADIVIMDDNFRSIVKSVLWGRSVFENIRKFLQFQMTVNFVALILAFVAAVSNGEQPLNVLQLLWVNLIMDALAALALATEDPAPELLLNKPHGRNEPLINKLMWKHIFVQGVYQLFWLFLIFYGASAVINDFVLPSSCESFQVIDSHYISNVSLVNPGASALDFNPVARHDQDDWECRYGPCLNMCCLLRNDGSCADNLIANGGHYLAGERPICWYTGKLDRLGVLQCGLEDPSKQSQTYCQDSGQKCDRYYQMQNIFNRGTEQQGWNRAHTQEKPNSLVFNVFIFLQLFNELNARKIQDELNMFAGLVKSHVFLYVFVIVVGLQILIVETPINNFFKTTQQSWKEWLFAIAVGAGCLVVSLVTRLLSRKRRPSRPLNAVEVL</sequence>
<evidence type="ECO:0000313" key="19">
    <source>
        <dbReference type="Proteomes" id="UP001438707"/>
    </source>
</evidence>
<evidence type="ECO:0000256" key="9">
    <source>
        <dbReference type="ARBA" id="ARBA00022840"/>
    </source>
</evidence>
<evidence type="ECO:0000256" key="3">
    <source>
        <dbReference type="ARBA" id="ARBA00022448"/>
    </source>
</evidence>
<dbReference type="InterPro" id="IPR044492">
    <property type="entry name" value="P_typ_ATPase_HD_dom"/>
</dbReference>
<evidence type="ECO:0000313" key="18">
    <source>
        <dbReference type="EMBL" id="KAK9821174.1"/>
    </source>
</evidence>
<dbReference type="SFLD" id="SFLDF00027">
    <property type="entry name" value="p-type_atpase"/>
    <property type="match status" value="1"/>
</dbReference>
<dbReference type="InterPro" id="IPR018303">
    <property type="entry name" value="ATPase_P-typ_P_site"/>
</dbReference>
<dbReference type="NCBIfam" id="TIGR01517">
    <property type="entry name" value="ATPase-IIB_Ca"/>
    <property type="match status" value="1"/>
</dbReference>
<evidence type="ECO:0000256" key="7">
    <source>
        <dbReference type="ARBA" id="ARBA00022741"/>
    </source>
</evidence>
<keyword evidence="4 16" id="KW-0109">Calcium transport</keyword>
<dbReference type="PANTHER" id="PTHR24093">
    <property type="entry name" value="CATION TRANSPORTING ATPASE"/>
    <property type="match status" value="1"/>
</dbReference>
<dbReference type="Pfam" id="PF00690">
    <property type="entry name" value="Cation_ATPase_N"/>
    <property type="match status" value="1"/>
</dbReference>
<dbReference type="NCBIfam" id="TIGR01494">
    <property type="entry name" value="ATPase_P-type"/>
    <property type="match status" value="2"/>
</dbReference>
<dbReference type="GO" id="GO:0046872">
    <property type="term" value="F:metal ion binding"/>
    <property type="evidence" value="ECO:0007669"/>
    <property type="project" value="UniProtKB-KW"/>
</dbReference>
<dbReference type="FunFam" id="3.40.50.1000:FF:000001">
    <property type="entry name" value="Phospholipid-transporting ATPase IC"/>
    <property type="match status" value="1"/>
</dbReference>
<comment type="function">
    <text evidence="16">Catalyzes the hydrolysis of ATP coupled with the transport of calcium.</text>
</comment>
<dbReference type="SUPFAM" id="SSF56784">
    <property type="entry name" value="HAD-like"/>
    <property type="match status" value="1"/>
</dbReference>
<dbReference type="EC" id="7.2.2.10" evidence="16"/>
<dbReference type="GO" id="GO:0005388">
    <property type="term" value="F:P-type calcium transporter activity"/>
    <property type="evidence" value="ECO:0007669"/>
    <property type="project" value="UniProtKB-EC"/>
</dbReference>
<keyword evidence="19" id="KW-1185">Reference proteome</keyword>
<keyword evidence="12 16" id="KW-1133">Transmembrane helix</keyword>
<comment type="caution">
    <text evidence="16">Lacks conserved residue(s) required for the propagation of feature annotation.</text>
</comment>
<dbReference type="FunFam" id="2.70.150.10:FF:000029">
    <property type="entry name" value="Calcium-transporting ATPase"/>
    <property type="match status" value="1"/>
</dbReference>
<feature type="transmembrane region" description="Helical" evidence="16">
    <location>
        <begin position="834"/>
        <end position="856"/>
    </location>
</feature>
<comment type="subcellular location">
    <subcellularLocation>
        <location evidence="1">Endomembrane system</location>
        <topology evidence="1">Multi-pass membrane protein</topology>
    </subcellularLocation>
    <subcellularLocation>
        <location evidence="16">Membrane</location>
        <topology evidence="16">Multi-pass membrane protein</topology>
    </subcellularLocation>
</comment>
<dbReference type="Pfam" id="PF13246">
    <property type="entry name" value="Cation_ATPase"/>
    <property type="match status" value="1"/>
</dbReference>
<keyword evidence="11" id="KW-1278">Translocase</keyword>
<evidence type="ECO:0000256" key="16">
    <source>
        <dbReference type="RuleBase" id="RU361146"/>
    </source>
</evidence>
<protein>
    <recommendedName>
        <fullName evidence="16">Calcium-transporting ATPase</fullName>
        <ecNumber evidence="16">7.2.2.10</ecNumber>
    </recommendedName>
</protein>
<evidence type="ECO:0000256" key="6">
    <source>
        <dbReference type="ARBA" id="ARBA00022723"/>
    </source>
</evidence>
<dbReference type="InterPro" id="IPR006068">
    <property type="entry name" value="ATPase_P-typ_cation-transptr_C"/>
</dbReference>
<dbReference type="Gene3D" id="3.40.1110.10">
    <property type="entry name" value="Calcium-transporting ATPase, cytoplasmic domain N"/>
    <property type="match status" value="1"/>
</dbReference>
<keyword evidence="7 16" id="KW-0547">Nucleotide-binding</keyword>
<keyword evidence="8 16" id="KW-0106">Calcium</keyword>
<evidence type="ECO:0000256" key="8">
    <source>
        <dbReference type="ARBA" id="ARBA00022837"/>
    </source>
</evidence>
<feature type="domain" description="Cation-transporting P-type ATPase N-terminal" evidence="17">
    <location>
        <begin position="62"/>
        <end position="139"/>
    </location>
</feature>
<dbReference type="GO" id="GO:0005524">
    <property type="term" value="F:ATP binding"/>
    <property type="evidence" value="ECO:0007669"/>
    <property type="project" value="UniProtKB-KW"/>
</dbReference>
<feature type="transmembrane region" description="Helical" evidence="16">
    <location>
        <begin position="342"/>
        <end position="370"/>
    </location>
</feature>
<dbReference type="GO" id="GO:0016887">
    <property type="term" value="F:ATP hydrolysis activity"/>
    <property type="evidence" value="ECO:0007669"/>
    <property type="project" value="InterPro"/>
</dbReference>
<keyword evidence="13 16" id="KW-0406">Ion transport</keyword>
<dbReference type="GO" id="GO:0012505">
    <property type="term" value="C:endomembrane system"/>
    <property type="evidence" value="ECO:0007669"/>
    <property type="project" value="UniProtKB-SubCell"/>
</dbReference>
<keyword evidence="14 16" id="KW-0472">Membrane</keyword>
<keyword evidence="5 16" id="KW-0812">Transmembrane</keyword>
<dbReference type="Proteomes" id="UP001438707">
    <property type="component" value="Unassembled WGS sequence"/>
</dbReference>
<evidence type="ECO:0000256" key="14">
    <source>
        <dbReference type="ARBA" id="ARBA00023136"/>
    </source>
</evidence>
<evidence type="ECO:0000256" key="2">
    <source>
        <dbReference type="ARBA" id="ARBA00006124"/>
    </source>
</evidence>
<evidence type="ECO:0000256" key="12">
    <source>
        <dbReference type="ARBA" id="ARBA00022989"/>
    </source>
</evidence>
<dbReference type="SUPFAM" id="SSF81665">
    <property type="entry name" value="Calcium ATPase, transmembrane domain M"/>
    <property type="match status" value="1"/>
</dbReference>
<keyword evidence="3 16" id="KW-0813">Transport</keyword>
<evidence type="ECO:0000256" key="11">
    <source>
        <dbReference type="ARBA" id="ARBA00022967"/>
    </source>
</evidence>